<evidence type="ECO:0000259" key="1">
    <source>
        <dbReference type="Pfam" id="PF01637"/>
    </source>
</evidence>
<dbReference type="EMBL" id="VUNG01000014">
    <property type="protein sequence ID" value="MST84396.1"/>
    <property type="molecule type" value="Genomic_DNA"/>
</dbReference>
<dbReference type="Proteomes" id="UP000438914">
    <property type="component" value="Unassembled WGS sequence"/>
</dbReference>
<dbReference type="InterPro" id="IPR036390">
    <property type="entry name" value="WH_DNA-bd_sf"/>
</dbReference>
<name>A0A7K0KEN5_9BACT</name>
<dbReference type="GO" id="GO:0005524">
    <property type="term" value="F:ATP binding"/>
    <property type="evidence" value="ECO:0007669"/>
    <property type="project" value="UniProtKB-KW"/>
</dbReference>
<protein>
    <submittedName>
        <fullName evidence="2">ATP-binding protein</fullName>
    </submittedName>
</protein>
<dbReference type="InterPro" id="IPR011579">
    <property type="entry name" value="ATPase_dom"/>
</dbReference>
<dbReference type="InterPro" id="IPR027417">
    <property type="entry name" value="P-loop_NTPase"/>
</dbReference>
<dbReference type="AlphaFoldDB" id="A0A7K0KEN5"/>
<dbReference type="RefSeq" id="WP_154533983.1">
    <property type="nucleotide sequence ID" value="NZ_VUNG01000014.1"/>
</dbReference>
<evidence type="ECO:0000313" key="3">
    <source>
        <dbReference type="Proteomes" id="UP000438914"/>
    </source>
</evidence>
<dbReference type="Pfam" id="PF01637">
    <property type="entry name" value="ATPase_2"/>
    <property type="match status" value="1"/>
</dbReference>
<dbReference type="SUPFAM" id="SSF46785">
    <property type="entry name" value="Winged helix' DNA-binding domain"/>
    <property type="match status" value="1"/>
</dbReference>
<sequence length="473" mass="55866">MEKIIGREAEFGKLTDYMESGKSEFIALYGRRRVGKTFLIRSFFKDRFDFYATGVIDGSRETEMEAFHNALVRYGHKGNKATSWIEAFTQLAELLERKNRNRKRRLVVFIDELPCFDTHRSGFLQALDLFWNSRASWIDNIYFVVCGSATSWMMRNIVNNKAGLHKRATHTMHLRPFSLGQTEEYLKSRKFRWPRIAVLQAYMVLGGVPYYLSLLDPKKNVPDNIDTLFFSAEPELENEYQRLFNSLFKNAESYMEIVRLLSTHRDGYTRTEIANELKIPDNGHLSDMLDDLEHCDFVRRYNNGTLQKNGIYQLVDFFSLFHYRFGTRRVTDEHFWRNTLGTPEQNNWYGLTFERVCLWHVRQIVHGLRLDAIRHEYYAWRSQKSQPAVQIDLVIDRADGIVTICEMKYSKDDYTLDEKEYRNIVRRMETFQKETGHKGGVQVSLVTTYGLHENMYSEISPIPITMEELFIYE</sequence>
<organism evidence="2 3">
    <name type="scientific">Hallella mizrahii</name>
    <dbReference type="NCBI Taxonomy" id="2606637"/>
    <lineage>
        <taxon>Bacteria</taxon>
        <taxon>Pseudomonadati</taxon>
        <taxon>Bacteroidota</taxon>
        <taxon>Bacteroidia</taxon>
        <taxon>Bacteroidales</taxon>
        <taxon>Prevotellaceae</taxon>
        <taxon>Hallella</taxon>
    </lineage>
</organism>
<comment type="caution">
    <text evidence="2">The sequence shown here is derived from an EMBL/GenBank/DDBJ whole genome shotgun (WGS) entry which is preliminary data.</text>
</comment>
<keyword evidence="2" id="KW-0547">Nucleotide-binding</keyword>
<proteinExistence type="predicted"/>
<evidence type="ECO:0000313" key="2">
    <source>
        <dbReference type="EMBL" id="MST84396.1"/>
    </source>
</evidence>
<gene>
    <name evidence="2" type="ORF">FYJ73_06895</name>
</gene>
<dbReference type="PANTHER" id="PTHR34704:SF1">
    <property type="entry name" value="ATPASE"/>
    <property type="match status" value="1"/>
</dbReference>
<keyword evidence="2" id="KW-0067">ATP-binding</keyword>
<dbReference type="SUPFAM" id="SSF52540">
    <property type="entry name" value="P-loop containing nucleoside triphosphate hydrolases"/>
    <property type="match status" value="1"/>
</dbReference>
<accession>A0A7K0KEN5</accession>
<feature type="domain" description="ATPase" evidence="1">
    <location>
        <begin position="7"/>
        <end position="214"/>
    </location>
</feature>
<keyword evidence="3" id="KW-1185">Reference proteome</keyword>
<reference evidence="2 3" key="1">
    <citation type="submission" date="2019-08" db="EMBL/GenBank/DDBJ databases">
        <title>In-depth cultivation of the pig gut microbiome towards novel bacterial diversity and tailored functional studies.</title>
        <authorList>
            <person name="Wylensek D."/>
            <person name="Hitch T.C.A."/>
            <person name="Clavel T."/>
        </authorList>
    </citation>
    <scope>NUCLEOTIDE SEQUENCE [LARGE SCALE GENOMIC DNA]</scope>
    <source>
        <strain evidence="2 3">LKV-178-WT-2A</strain>
    </source>
</reference>
<dbReference type="Gene3D" id="3.40.50.300">
    <property type="entry name" value="P-loop containing nucleotide triphosphate hydrolases"/>
    <property type="match status" value="1"/>
</dbReference>
<dbReference type="PANTHER" id="PTHR34704">
    <property type="entry name" value="ATPASE"/>
    <property type="match status" value="1"/>
</dbReference>